<sequence length="120" mass="13061">MAMGIGSGGGSVLFRCRMASFTHALKNGGICEASDQPKVITKRKSVKKNKCQTRNTATALKQWKVAIPPPPPISWAPPDSLDDADALGSMFISYFMSGYHPGCYLCFQQSQKEGRCSHFS</sequence>
<name>A0A5F9D726_RABIT</name>
<dbReference type="Proteomes" id="UP000001811">
    <property type="component" value="Chromosome 13"/>
</dbReference>
<reference evidence="1" key="3">
    <citation type="submission" date="2025-09" db="UniProtKB">
        <authorList>
            <consortium name="Ensembl"/>
        </authorList>
    </citation>
    <scope>IDENTIFICATION</scope>
    <source>
        <strain evidence="1">Thorbecke</strain>
    </source>
</reference>
<dbReference type="EMBL" id="AAGW02001707">
    <property type="status" value="NOT_ANNOTATED_CDS"/>
    <property type="molecule type" value="Genomic_DNA"/>
</dbReference>
<dbReference type="AlphaFoldDB" id="A0A5F9D726"/>
<evidence type="ECO:0000313" key="1">
    <source>
        <dbReference type="Ensembl" id="ENSOCUP00000041658.1"/>
    </source>
</evidence>
<accession>A0A5F9D726</accession>
<proteinExistence type="predicted"/>
<reference evidence="1" key="2">
    <citation type="submission" date="2025-08" db="UniProtKB">
        <authorList>
            <consortium name="Ensembl"/>
        </authorList>
    </citation>
    <scope>IDENTIFICATION</scope>
    <source>
        <strain evidence="1">Thorbecke</strain>
    </source>
</reference>
<dbReference type="GeneTree" id="ENSGT00940000171015"/>
<evidence type="ECO:0000313" key="2">
    <source>
        <dbReference type="Proteomes" id="UP000001811"/>
    </source>
</evidence>
<protein>
    <submittedName>
        <fullName evidence="1">Uncharacterized protein</fullName>
    </submittedName>
</protein>
<reference evidence="1 2" key="1">
    <citation type="journal article" date="2011" name="Nature">
        <title>A high-resolution map of human evolutionary constraint using 29 mammals.</title>
        <authorList>
            <person name="Lindblad-Toh K."/>
            <person name="Garber M."/>
            <person name="Zuk O."/>
            <person name="Lin M.F."/>
            <person name="Parker B.J."/>
            <person name="Washietl S."/>
            <person name="Kheradpour P."/>
            <person name="Ernst J."/>
            <person name="Jordan G."/>
            <person name="Mauceli E."/>
            <person name="Ward L.D."/>
            <person name="Lowe C.B."/>
            <person name="Holloway A.K."/>
            <person name="Clamp M."/>
            <person name="Gnerre S."/>
            <person name="Alfoldi J."/>
            <person name="Beal K."/>
            <person name="Chang J."/>
            <person name="Clawson H."/>
            <person name="Cuff J."/>
            <person name="Di Palma F."/>
            <person name="Fitzgerald S."/>
            <person name="Flicek P."/>
            <person name="Guttman M."/>
            <person name="Hubisz M.J."/>
            <person name="Jaffe D.B."/>
            <person name="Jungreis I."/>
            <person name="Kent W.J."/>
            <person name="Kostka D."/>
            <person name="Lara M."/>
            <person name="Martins A.L."/>
            <person name="Massingham T."/>
            <person name="Moltke I."/>
            <person name="Raney B.J."/>
            <person name="Rasmussen M.D."/>
            <person name="Robinson J."/>
            <person name="Stark A."/>
            <person name="Vilella A.J."/>
            <person name="Wen J."/>
            <person name="Xie X."/>
            <person name="Zody M.C."/>
            <person name="Baldwin J."/>
            <person name="Bloom T."/>
            <person name="Chin C.W."/>
            <person name="Heiman D."/>
            <person name="Nicol R."/>
            <person name="Nusbaum C."/>
            <person name="Young S."/>
            <person name="Wilkinson J."/>
            <person name="Worley K.C."/>
            <person name="Kovar C.L."/>
            <person name="Muzny D.M."/>
            <person name="Gibbs R.A."/>
            <person name="Cree A."/>
            <person name="Dihn H.H."/>
            <person name="Fowler G."/>
            <person name="Jhangiani S."/>
            <person name="Joshi V."/>
            <person name="Lee S."/>
            <person name="Lewis L.R."/>
            <person name="Nazareth L.V."/>
            <person name="Okwuonu G."/>
            <person name="Santibanez J."/>
            <person name="Warren W.C."/>
            <person name="Mardis E.R."/>
            <person name="Weinstock G.M."/>
            <person name="Wilson R.K."/>
            <person name="Delehaunty K."/>
            <person name="Dooling D."/>
            <person name="Fronik C."/>
            <person name="Fulton L."/>
            <person name="Fulton B."/>
            <person name="Graves T."/>
            <person name="Minx P."/>
            <person name="Sodergren E."/>
            <person name="Birney E."/>
            <person name="Margulies E.H."/>
            <person name="Herrero J."/>
            <person name="Green E.D."/>
            <person name="Haussler D."/>
            <person name="Siepel A."/>
            <person name="Goldman N."/>
            <person name="Pollard K.S."/>
            <person name="Pedersen J.S."/>
            <person name="Lander E.S."/>
            <person name="Kellis M."/>
        </authorList>
    </citation>
    <scope>NUCLEOTIDE SEQUENCE [LARGE SCALE GENOMIC DNA]</scope>
    <source>
        <strain evidence="1 2">Thorbecke inbred</strain>
    </source>
</reference>
<keyword evidence="2" id="KW-1185">Reference proteome</keyword>
<dbReference type="Pfam" id="PF20635">
    <property type="entry name" value="SMN_YG-box"/>
    <property type="match status" value="1"/>
</dbReference>
<organism evidence="1 2">
    <name type="scientific">Oryctolagus cuniculus</name>
    <name type="common">Rabbit</name>
    <dbReference type="NCBI Taxonomy" id="9986"/>
    <lineage>
        <taxon>Eukaryota</taxon>
        <taxon>Metazoa</taxon>
        <taxon>Chordata</taxon>
        <taxon>Craniata</taxon>
        <taxon>Vertebrata</taxon>
        <taxon>Euteleostomi</taxon>
        <taxon>Mammalia</taxon>
        <taxon>Eutheria</taxon>
        <taxon>Euarchontoglires</taxon>
        <taxon>Glires</taxon>
        <taxon>Lagomorpha</taxon>
        <taxon>Leporidae</taxon>
        <taxon>Oryctolagus</taxon>
    </lineage>
</organism>
<dbReference type="Gene3D" id="3.40.190.10">
    <property type="entry name" value="Periplasmic binding protein-like II"/>
    <property type="match status" value="1"/>
</dbReference>
<dbReference type="Ensembl" id="ENSOCUT00000050243.1">
    <property type="protein sequence ID" value="ENSOCUP00000041658.1"/>
    <property type="gene ID" value="ENSOCUG00000027616.2"/>
</dbReference>